<dbReference type="InterPro" id="IPR046773">
    <property type="entry name" value="DOCKER_Lobe_C"/>
</dbReference>
<dbReference type="InterPro" id="IPR027007">
    <property type="entry name" value="C2_DOCK-type_domain"/>
</dbReference>
<dbReference type="FunFam" id="1.25.40.410:FF:000003">
    <property type="entry name" value="Dedicator of cytokinesis protein 4"/>
    <property type="match status" value="1"/>
</dbReference>
<feature type="compositionally biased region" description="Polar residues" evidence="12">
    <location>
        <begin position="1679"/>
        <end position="1690"/>
    </location>
</feature>
<comment type="function">
    <text evidence="7">Functions as a guanine nucleotide exchange factor (GEF) that promotes the exchange of GDP to GTP, converting inactive GDP-bound small GTPases into their active GTP-bound form. Involved in regulation of adherens junction between cells. Plays a role in cell migration.</text>
</comment>
<evidence type="ECO:0000256" key="8">
    <source>
        <dbReference type="ARBA" id="ARBA00057780"/>
    </source>
</evidence>
<comment type="subunit">
    <text evidence="9">Interacts with nucleotide-free Rap1; functions as a guanine nucleotide exchange factor (GEF) for Rap1. Interacts (via DOCKER domain) with RAC1; functions as a guanine nucleotide exchange factor (GEF) for RAC1. Interacts with the SH3 domain of CRK. Interacts with FASLG. Interacts with ELMO2 and EPHA2; mediates activation of RAC1 by EPHA2. Interacts with USH1C (via PDZ 1 domain).</text>
</comment>
<dbReference type="Ensembl" id="ENSATET00000015585.2">
    <property type="protein sequence ID" value="ENSATEP00000015343.2"/>
    <property type="gene ID" value="ENSATEG00000010514.3"/>
</dbReference>
<evidence type="ECO:0000256" key="10">
    <source>
        <dbReference type="ARBA" id="ARBA00072778"/>
    </source>
</evidence>
<evidence type="ECO:0000256" key="7">
    <source>
        <dbReference type="ARBA" id="ARBA00055323"/>
    </source>
</evidence>
<dbReference type="CDD" id="cd11705">
    <property type="entry name" value="DHR2_DOCK4"/>
    <property type="match status" value="1"/>
</dbReference>
<reference evidence="15" key="1">
    <citation type="submission" date="2021-04" db="EMBL/GenBank/DDBJ databases">
        <authorList>
            <consortium name="Wellcome Sanger Institute Data Sharing"/>
        </authorList>
    </citation>
    <scope>NUCLEOTIDE SEQUENCE [LARGE SCALE GENOMIC DNA]</scope>
</reference>
<keyword evidence="4" id="KW-0963">Cytoplasm</keyword>
<dbReference type="Pfam" id="PF14429">
    <property type="entry name" value="DOCK-C2"/>
    <property type="match status" value="1"/>
</dbReference>
<dbReference type="Proteomes" id="UP000265040">
    <property type="component" value="Chromosome 23"/>
</dbReference>
<dbReference type="PROSITE" id="PS51651">
    <property type="entry name" value="DOCKER"/>
    <property type="match status" value="1"/>
</dbReference>
<dbReference type="GO" id="GO:0031267">
    <property type="term" value="F:small GTPase binding"/>
    <property type="evidence" value="ECO:0007669"/>
    <property type="project" value="TreeGrafter"/>
</dbReference>
<comment type="similarity">
    <text evidence="11">Belongs to the DOCK family.</text>
</comment>
<evidence type="ECO:0000256" key="5">
    <source>
        <dbReference type="ARBA" id="ARBA00022553"/>
    </source>
</evidence>
<dbReference type="PROSITE" id="PS51650">
    <property type="entry name" value="C2_DOCK"/>
    <property type="match status" value="1"/>
</dbReference>
<feature type="compositionally biased region" description="Low complexity" evidence="12">
    <location>
        <begin position="1635"/>
        <end position="1646"/>
    </location>
</feature>
<organism evidence="15 16">
    <name type="scientific">Anabas testudineus</name>
    <name type="common">Climbing perch</name>
    <name type="synonym">Anthias testudineus</name>
    <dbReference type="NCBI Taxonomy" id="64144"/>
    <lineage>
        <taxon>Eukaryota</taxon>
        <taxon>Metazoa</taxon>
        <taxon>Chordata</taxon>
        <taxon>Craniata</taxon>
        <taxon>Vertebrata</taxon>
        <taxon>Euteleostomi</taxon>
        <taxon>Actinopterygii</taxon>
        <taxon>Neopterygii</taxon>
        <taxon>Teleostei</taxon>
        <taxon>Neoteleostei</taxon>
        <taxon>Acanthomorphata</taxon>
        <taxon>Anabantaria</taxon>
        <taxon>Anabantiformes</taxon>
        <taxon>Anabantoidei</taxon>
        <taxon>Anabantidae</taxon>
        <taxon>Anabas</taxon>
    </lineage>
</organism>
<keyword evidence="16" id="KW-1185">Reference proteome</keyword>
<evidence type="ECO:0000256" key="6">
    <source>
        <dbReference type="ARBA" id="ARBA00023136"/>
    </source>
</evidence>
<dbReference type="InterPro" id="IPR043162">
    <property type="entry name" value="DOCK_C_lobe_C"/>
</dbReference>
<comment type="function">
    <text evidence="8">Has a higher guanine nucleotide exchange factor activity compared to other isoforms.</text>
</comment>
<evidence type="ECO:0000256" key="3">
    <source>
        <dbReference type="ARBA" id="ARBA00022475"/>
    </source>
</evidence>
<evidence type="ECO:0000313" key="16">
    <source>
        <dbReference type="Proteomes" id="UP000265040"/>
    </source>
</evidence>
<comment type="subcellular location">
    <subcellularLocation>
        <location evidence="1">Cell membrane</location>
    </subcellularLocation>
    <subcellularLocation>
        <location evidence="2">Cytoplasm</location>
        <location evidence="2">Cytosol</location>
    </subcellularLocation>
</comment>
<evidence type="ECO:0000256" key="12">
    <source>
        <dbReference type="SAM" id="MobiDB-lite"/>
    </source>
</evidence>
<evidence type="ECO:0000256" key="1">
    <source>
        <dbReference type="ARBA" id="ARBA00004236"/>
    </source>
</evidence>
<sequence length="1933" mass="221262">KFSVSVTISVCAETLGLLASFRGTVQHGLPLEIGDTVQILEKCEGTVCTGIFPSSYIHLKNAHVKNKGQFETVIPVEDSVITEMTSALRDWGAMWKQLYVKNEGDLFHRLWHVMNEILDLRRQVLVGHLTHDRMRDVKQHITARLDWGNEQLGLDLVPRREFSMVDPDEISVTELYRLMEHRHRKKETPAPASTHHLFVHVKSLMNANVGEELEVFFHIYDGRENRPLSERFFVRLNKSGLPKSPEKTERQCTLFVDLGSSDLRKDVYIVVHIVRIGRMGAGEKKNLCSVQYRRPFGCAVVSIADLLTADSKDDHLLKVYACNTESEWNQIHENIIKKVNSRYNLCGSNTGLAVALQLLHGDIEQLRREYMVLFTRGVSITRKLGFSDVIMPGEMRNDLYITLEKGEFEKGGKSVARNVEITVYVLDIDGQILKGHVAAGSGEPGGDEYHSLVLYHNNGPRWAEQLKLPIPVDTFRGSHVRFEFRHCSTKDKGEKKLFGYSFVPLMQEDGRTLPDGTHELIIHKCEENTSLADCSRYLKLPFSKANLPSNNQTLKGTKESFWITSFLCSTKLTQNGDMLDLLKWRAHPERINDSLSKLKEIDGSEIVKFLQDTLDTLFGILDESSQRYGLKVFDSLVHIINLLQDSKFQHFKPVMDTYIESHFAGALSYRDLIKVLKWYVDRIVDAEHQDHIQQVLKASEYIFKYIIQSRRLFSLATGGQNEEEFRVCIHELFMSIRFFLSQENKGTSPVAQTQAVFLRTFPAVYGELLKIFTVREVAGFVRETLGSLPTTLHADCPLEAVKLQCIAKTVESQLYTNPESRCILLPVVLRVLQAHMQEQRDLVMCASILTSMLSLIKKEENVSEEVELIVESLLGVLLRTILEISNRPQSTGPAMRLQFQDVTGEFVACLLALLRQMTDRHYQQLLQAFSSKDDLRDFLLQIFTVFRILIRPEMFPKDWTVMRLVTNNVIITTVLYLSDALRKNFLNDKFDYKVWDSYFYLSVIFINQPCLQLESFSPSKRKKILEKYGDMRVMMGCEIFSMWQNLGEHKLNFIPAMIGPFLEVTLVPQPDLRNVMIPIFHDMMDWEQRRSGNFKQVEAKLIDKLDSLMSEGKGDETYRELFNSILLKKIERETWRESGISLIATVTRLMERLLDYRDCMKLGEVDGKKIGCTVSLLNFYKTELNKEEMYIRYIHKLYDLHLKAQNYTEASYTLLLYDELLEWSDRPLREFLNYPMQSEWQRKEYLHLTIVQNFDRGKCWENGIILCRELADQYESYYDYRNLSKMRMMEASLYDKIMDQQRLEPEFFRVGFYGKKFPFFLRNKEFVCRGHDYERLEAFQQRMLNEFPHAIAMQHVNQPDQTIYQADAQYLQIYAVTPIPESQEVLQRDGVPDNIKSFYKFNHIWRFRYDRPFHKGTKDKENEFKSLWVERTTLTLVQSLPGISRWFEVEKRELVEVSPLENAIEVIENKNLQLRTLITQCQSRQMQNINPLTMCLNGVIDAAVNGGLARYQEAFFVKDYIMNHPEDGEKIGRLRELMFEQAHILEYGLAVHEKFVPQDMRPLHKKLVDQFHLMKSSLGIQEFPAYVRASPVHFTNGSPRPCRNSVPNIISPDGGRGVARRRLLSYPAVNRYSSSSLSSQASNEVSNITGQSESSDEVFNMQPSPSTSSLSSNHSASPNVTSSAPSSARGSPQMAEKHKHSRENACLSPRERPVSAIFPNPLDPAQVSTLTHRPTPSSWSLDSAKEGAPSFSDSVGKLLGPPVPPRPPYSETYDCLSSFLSLQTIVPPFTPSPTECQSASLVSNSPVLSGSYSSGISSLSRCSVSEASGTELPAGDHPPHPLPPPTTLPNSVSSSDEPIRRENKTPPPYSVYERNNPRRPVPLPHSLSIPPQADAPALPPKPHQLRTGSMKLDGTSDPRVPRPRPLPRKVSQL</sequence>
<dbReference type="FunFam" id="2.60.40.150:FF:000045">
    <property type="entry name" value="Dedicator of cytokinesis protein 4"/>
    <property type="match status" value="1"/>
</dbReference>
<dbReference type="InterPro" id="IPR043161">
    <property type="entry name" value="DOCK_C_lobe_A"/>
</dbReference>
<dbReference type="InterPro" id="IPR032376">
    <property type="entry name" value="DOCK_N"/>
</dbReference>
<dbReference type="Pfam" id="PF16172">
    <property type="entry name" value="DOCK_N"/>
    <property type="match status" value="1"/>
</dbReference>
<dbReference type="GO" id="GO:0005096">
    <property type="term" value="F:GTPase activator activity"/>
    <property type="evidence" value="ECO:0007669"/>
    <property type="project" value="InterPro"/>
</dbReference>
<dbReference type="PANTHER" id="PTHR45653:SF7">
    <property type="entry name" value="DEDICATOR OF CYTOKINESIS PROTEIN 4"/>
    <property type="match status" value="1"/>
</dbReference>
<evidence type="ECO:0000256" key="2">
    <source>
        <dbReference type="ARBA" id="ARBA00004514"/>
    </source>
</evidence>
<evidence type="ECO:0000256" key="4">
    <source>
        <dbReference type="ARBA" id="ARBA00022490"/>
    </source>
</evidence>
<reference evidence="15" key="3">
    <citation type="submission" date="2025-09" db="UniProtKB">
        <authorList>
            <consortium name="Ensembl"/>
        </authorList>
    </citation>
    <scope>IDENTIFICATION</scope>
</reference>
<dbReference type="Gene3D" id="2.60.40.150">
    <property type="entry name" value="C2 domain"/>
    <property type="match status" value="1"/>
</dbReference>
<evidence type="ECO:0000259" key="13">
    <source>
        <dbReference type="PROSITE" id="PS51650"/>
    </source>
</evidence>
<dbReference type="GO" id="GO:0005085">
    <property type="term" value="F:guanyl-nucleotide exchange factor activity"/>
    <property type="evidence" value="ECO:0007669"/>
    <property type="project" value="InterPro"/>
</dbReference>
<evidence type="ECO:0000256" key="11">
    <source>
        <dbReference type="PROSITE-ProRule" id="PRU00983"/>
    </source>
</evidence>
<dbReference type="Gene3D" id="1.20.1270.350">
    <property type="entry name" value="Dedicator of cytokinesis N-terminal subdomain"/>
    <property type="match status" value="1"/>
</dbReference>
<dbReference type="GO" id="GO:0007264">
    <property type="term" value="P:small GTPase-mediated signal transduction"/>
    <property type="evidence" value="ECO:0007669"/>
    <property type="project" value="InterPro"/>
</dbReference>
<dbReference type="Gene3D" id="1.20.58.740">
    <property type="match status" value="1"/>
</dbReference>
<dbReference type="InterPro" id="IPR042455">
    <property type="entry name" value="DOCK_N_sub1"/>
</dbReference>
<keyword evidence="3" id="KW-1003">Cell membrane</keyword>
<dbReference type="GO" id="GO:0043226">
    <property type="term" value="C:organelle"/>
    <property type="evidence" value="ECO:0007669"/>
    <property type="project" value="UniProtKB-ARBA"/>
</dbReference>
<dbReference type="GO" id="GO:0005829">
    <property type="term" value="C:cytosol"/>
    <property type="evidence" value="ECO:0007669"/>
    <property type="project" value="UniProtKB-SubCell"/>
</dbReference>
<dbReference type="InterPro" id="IPR026791">
    <property type="entry name" value="DOCK"/>
</dbReference>
<dbReference type="Pfam" id="PF23554">
    <property type="entry name" value="TPR_DOCK"/>
    <property type="match status" value="1"/>
</dbReference>
<dbReference type="Pfam" id="PF20421">
    <property type="entry name" value="DHR-2_Lobe_C"/>
    <property type="match status" value="1"/>
</dbReference>
<dbReference type="FunFam" id="1.20.1270.350:FF:000001">
    <property type="entry name" value="dedicator of cytokinesis protein 4"/>
    <property type="match status" value="1"/>
</dbReference>
<reference evidence="15" key="2">
    <citation type="submission" date="2025-08" db="UniProtKB">
        <authorList>
            <consortium name="Ensembl"/>
        </authorList>
    </citation>
    <scope>IDENTIFICATION</scope>
</reference>
<proteinExistence type="inferred from homology"/>
<evidence type="ECO:0000259" key="14">
    <source>
        <dbReference type="PROSITE" id="PS51651"/>
    </source>
</evidence>
<feature type="region of interest" description="Disordered" evidence="12">
    <location>
        <begin position="1824"/>
        <end position="1933"/>
    </location>
</feature>
<dbReference type="InterPro" id="IPR046770">
    <property type="entry name" value="DOCKER_Lobe_B"/>
</dbReference>
<dbReference type="Gene3D" id="2.30.30.40">
    <property type="entry name" value="SH3 Domains"/>
    <property type="match status" value="1"/>
</dbReference>
<dbReference type="InterPro" id="IPR027357">
    <property type="entry name" value="DOCKER_dom"/>
</dbReference>
<keyword evidence="6" id="KW-0472">Membrane</keyword>
<evidence type="ECO:0000256" key="9">
    <source>
        <dbReference type="ARBA" id="ARBA00062994"/>
    </source>
</evidence>
<feature type="region of interest" description="Disordered" evidence="12">
    <location>
        <begin position="1635"/>
        <end position="1758"/>
    </location>
</feature>
<dbReference type="InterPro" id="IPR035892">
    <property type="entry name" value="C2_domain_sf"/>
</dbReference>
<dbReference type="InterPro" id="IPR037811">
    <property type="entry name" value="C2_Dock-B"/>
</dbReference>
<keyword evidence="5" id="KW-0597">Phosphoprotein</keyword>
<feature type="compositionally biased region" description="Low complexity" evidence="12">
    <location>
        <begin position="1663"/>
        <end position="1678"/>
    </location>
</feature>
<feature type="compositionally biased region" description="Polar residues" evidence="12">
    <location>
        <begin position="1726"/>
        <end position="1741"/>
    </location>
</feature>
<dbReference type="FunFam" id="1.20.58.740:FF:000003">
    <property type="entry name" value="dedicator of cytokinesis protein 4"/>
    <property type="match status" value="1"/>
</dbReference>
<dbReference type="GeneTree" id="ENSGT00940000155659"/>
<feature type="domain" description="DOCKER" evidence="14">
    <location>
        <begin position="1181"/>
        <end position="1587"/>
    </location>
</feature>
<dbReference type="Gene3D" id="1.25.40.410">
    <property type="match status" value="1"/>
</dbReference>
<dbReference type="GO" id="GO:0005886">
    <property type="term" value="C:plasma membrane"/>
    <property type="evidence" value="ECO:0007669"/>
    <property type="project" value="UniProtKB-SubCell"/>
</dbReference>
<evidence type="ECO:0000313" key="15">
    <source>
        <dbReference type="Ensembl" id="ENSATEP00000015343.2"/>
    </source>
</evidence>
<dbReference type="GO" id="GO:0060326">
    <property type="term" value="P:cell chemotaxis"/>
    <property type="evidence" value="ECO:0007669"/>
    <property type="project" value="TreeGrafter"/>
</dbReference>
<dbReference type="Pfam" id="PF20422">
    <property type="entry name" value="DHR-2_Lobe_B"/>
    <property type="match status" value="1"/>
</dbReference>
<dbReference type="InterPro" id="IPR056372">
    <property type="entry name" value="TPR_DOCK"/>
</dbReference>
<dbReference type="PANTHER" id="PTHR45653">
    <property type="entry name" value="DEDICATOR OF CYTOKINESIS"/>
    <property type="match status" value="1"/>
</dbReference>
<dbReference type="STRING" id="64144.ENSATEP00000015343"/>
<protein>
    <recommendedName>
        <fullName evidence="10">Dedicator of cytokinesis protein 4</fullName>
    </recommendedName>
</protein>
<dbReference type="InterPro" id="IPR037014">
    <property type="entry name" value="DHR2_DOCK4"/>
</dbReference>
<name>A0A3Q1ICY7_ANATE</name>
<feature type="domain" description="C2 DOCK-type" evidence="13">
    <location>
        <begin position="396"/>
        <end position="568"/>
    </location>
</feature>
<accession>A0A3Q1ICY7</accession>
<dbReference type="CDD" id="cd08695">
    <property type="entry name" value="C2_Dock-B"/>
    <property type="match status" value="1"/>
</dbReference>
<feature type="region of interest" description="Disordered" evidence="12">
    <location>
        <begin position="1594"/>
        <end position="1614"/>
    </location>
</feature>